<keyword evidence="3" id="KW-1185">Reference proteome</keyword>
<name>A0A4Y2PSV2_ARAVE</name>
<accession>A0A4Y2PSV2</accession>
<evidence type="ECO:0000313" key="1">
    <source>
        <dbReference type="EMBL" id="GBN54193.1"/>
    </source>
</evidence>
<evidence type="ECO:0000313" key="3">
    <source>
        <dbReference type="Proteomes" id="UP000499080"/>
    </source>
</evidence>
<dbReference type="EMBL" id="BGPR01134770">
    <property type="protein sequence ID" value="GBN54202.1"/>
    <property type="molecule type" value="Genomic_DNA"/>
</dbReference>
<protein>
    <submittedName>
        <fullName evidence="2">Uncharacterized protein</fullName>
    </submittedName>
</protein>
<feature type="non-terminal residue" evidence="2">
    <location>
        <position position="113"/>
    </location>
</feature>
<dbReference type="EMBL" id="BGPR01134766">
    <property type="protein sequence ID" value="GBN54193.1"/>
    <property type="molecule type" value="Genomic_DNA"/>
</dbReference>
<evidence type="ECO:0000313" key="2">
    <source>
        <dbReference type="EMBL" id="GBN54202.1"/>
    </source>
</evidence>
<proteinExistence type="predicted"/>
<gene>
    <name evidence="2" type="ORF">AVEN_128918_1</name>
    <name evidence="1" type="ORF">AVEN_65534_1</name>
</gene>
<dbReference type="OrthoDB" id="10030726at2759"/>
<organism evidence="2 3">
    <name type="scientific">Araneus ventricosus</name>
    <name type="common">Orbweaver spider</name>
    <name type="synonym">Epeira ventricosa</name>
    <dbReference type="NCBI Taxonomy" id="182803"/>
    <lineage>
        <taxon>Eukaryota</taxon>
        <taxon>Metazoa</taxon>
        <taxon>Ecdysozoa</taxon>
        <taxon>Arthropoda</taxon>
        <taxon>Chelicerata</taxon>
        <taxon>Arachnida</taxon>
        <taxon>Araneae</taxon>
        <taxon>Araneomorphae</taxon>
        <taxon>Entelegynae</taxon>
        <taxon>Araneoidea</taxon>
        <taxon>Araneidae</taxon>
        <taxon>Araneus</taxon>
    </lineage>
</organism>
<comment type="caution">
    <text evidence="2">The sequence shown here is derived from an EMBL/GenBank/DDBJ whole genome shotgun (WGS) entry which is preliminary data.</text>
</comment>
<dbReference type="AlphaFoldDB" id="A0A4Y2PSV2"/>
<sequence>MSRAFSEDWKRRLCHLLLQQGLGEPEGQIARWIQRLQEYDFEIQHRKGTSHGNANALSLFLSRRPCKESCKLCTNAEKKFGIETDIFVKVLTTANDPWSSCEIQTAQLEDLAI</sequence>
<reference evidence="2 3" key="1">
    <citation type="journal article" date="2019" name="Sci. Rep.">
        <title>Orb-weaving spider Araneus ventricosus genome elucidates the spidroin gene catalogue.</title>
        <authorList>
            <person name="Kono N."/>
            <person name="Nakamura H."/>
            <person name="Ohtoshi R."/>
            <person name="Moran D.A.P."/>
            <person name="Shinohara A."/>
            <person name="Yoshida Y."/>
            <person name="Fujiwara M."/>
            <person name="Mori M."/>
            <person name="Tomita M."/>
            <person name="Arakawa K."/>
        </authorList>
    </citation>
    <scope>NUCLEOTIDE SEQUENCE [LARGE SCALE GENOMIC DNA]</scope>
</reference>
<dbReference type="Proteomes" id="UP000499080">
    <property type="component" value="Unassembled WGS sequence"/>
</dbReference>